<keyword evidence="2" id="KW-1185">Reference proteome</keyword>
<evidence type="ECO:0000313" key="2">
    <source>
        <dbReference type="Proteomes" id="UP001497535"/>
    </source>
</evidence>
<proteinExistence type="predicted"/>
<reference evidence="1" key="1">
    <citation type="submission" date="2023-11" db="EMBL/GenBank/DDBJ databases">
        <authorList>
            <person name="Poullet M."/>
        </authorList>
    </citation>
    <scope>NUCLEOTIDE SEQUENCE</scope>
    <source>
        <strain evidence="1">E1834</strain>
    </source>
</reference>
<gene>
    <name evidence="1" type="ORF">MENTE1834_LOCUS13250</name>
</gene>
<dbReference type="Proteomes" id="UP001497535">
    <property type="component" value="Unassembled WGS sequence"/>
</dbReference>
<name>A0ACB0YJZ1_MELEN</name>
<protein>
    <submittedName>
        <fullName evidence="1">Uncharacterized protein</fullName>
    </submittedName>
</protein>
<evidence type="ECO:0000313" key="1">
    <source>
        <dbReference type="EMBL" id="CAK5050238.1"/>
    </source>
</evidence>
<organism evidence="1 2">
    <name type="scientific">Meloidogyne enterolobii</name>
    <name type="common">Root-knot nematode worm</name>
    <name type="synonym">Meloidogyne mayaguensis</name>
    <dbReference type="NCBI Taxonomy" id="390850"/>
    <lineage>
        <taxon>Eukaryota</taxon>
        <taxon>Metazoa</taxon>
        <taxon>Ecdysozoa</taxon>
        <taxon>Nematoda</taxon>
        <taxon>Chromadorea</taxon>
        <taxon>Rhabditida</taxon>
        <taxon>Tylenchina</taxon>
        <taxon>Tylenchomorpha</taxon>
        <taxon>Tylenchoidea</taxon>
        <taxon>Meloidogynidae</taxon>
        <taxon>Meloidogyninae</taxon>
        <taxon>Meloidogyne</taxon>
    </lineage>
</organism>
<sequence length="383" mass="43869">MYLKYHRGTLYKRYPQLWKRMASVDEKKKIQELGCATSYINSNIMLVKASEVEEIFEGQEEKYRSGGVGSGNYSRSDAANIKNRGGPAPWLTQQVTSGSHHLESVPCSTPSAHRRGHFRNRDYAYAADDLENYKRVLQNAETAESLVPIRLDMELDNIKLRDYFCYNKNDKLMTPEMIAEVLCEDLDLPLNTFLPAIAQSIHQQIEAHSEAVPVDEQTTDQRALLKLNIHVGNQSLVDQFEWDMSDPKNSPEEFGQKLSAELGLGGEFVAAIAYSIRGYFKFFCSFWSLGLCRDTKRNNTEKSKTKQELGPRVGQLSWNQRTYAFSESPLPTVECPFRNPSDAEQWGPFLETLTSAEIEKKMRDQDRNTRRMRRLVNAIPYIP</sequence>
<dbReference type="EMBL" id="CAVMJV010000014">
    <property type="protein sequence ID" value="CAK5050238.1"/>
    <property type="molecule type" value="Genomic_DNA"/>
</dbReference>
<comment type="caution">
    <text evidence="1">The sequence shown here is derived from an EMBL/GenBank/DDBJ whole genome shotgun (WGS) entry which is preliminary data.</text>
</comment>
<accession>A0ACB0YJZ1</accession>